<dbReference type="NCBIfam" id="NF005559">
    <property type="entry name" value="PRK07231.1"/>
    <property type="match status" value="1"/>
</dbReference>
<evidence type="ECO:0000256" key="2">
    <source>
        <dbReference type="ARBA" id="ARBA00023002"/>
    </source>
</evidence>
<dbReference type="GO" id="GO:0016491">
    <property type="term" value="F:oxidoreductase activity"/>
    <property type="evidence" value="ECO:0007669"/>
    <property type="project" value="UniProtKB-KW"/>
</dbReference>
<dbReference type="FunFam" id="3.40.50.720:FF:000084">
    <property type="entry name" value="Short-chain dehydrogenase reductase"/>
    <property type="match status" value="1"/>
</dbReference>
<dbReference type="AlphaFoldDB" id="A0A023DJ38"/>
<dbReference type="Proteomes" id="UP000023561">
    <property type="component" value="Unassembled WGS sequence"/>
</dbReference>
<comment type="similarity">
    <text evidence="1">Belongs to the short-chain dehydrogenases/reductases (SDR) family.</text>
</comment>
<evidence type="ECO:0000313" key="4">
    <source>
        <dbReference type="Proteomes" id="UP000023561"/>
    </source>
</evidence>
<comment type="caution">
    <text evidence="3">The sequence shown here is derived from an EMBL/GenBank/DDBJ whole genome shotgun (WGS) entry which is preliminary data.</text>
</comment>
<organism evidence="3 4">
    <name type="scientific">Parageobacillus caldoxylosilyticus NBRC 107762</name>
    <dbReference type="NCBI Taxonomy" id="1220594"/>
    <lineage>
        <taxon>Bacteria</taxon>
        <taxon>Bacillati</taxon>
        <taxon>Bacillota</taxon>
        <taxon>Bacilli</taxon>
        <taxon>Bacillales</taxon>
        <taxon>Anoxybacillaceae</taxon>
        <taxon>Saccharococcus</taxon>
    </lineage>
</organism>
<proteinExistence type="inferred from homology"/>
<dbReference type="NCBIfam" id="NF009466">
    <property type="entry name" value="PRK12826.1-2"/>
    <property type="match status" value="1"/>
</dbReference>
<dbReference type="PROSITE" id="PS00061">
    <property type="entry name" value="ADH_SHORT"/>
    <property type="match status" value="1"/>
</dbReference>
<name>A0A023DJ38_9BACL</name>
<dbReference type="CDD" id="cd05233">
    <property type="entry name" value="SDR_c"/>
    <property type="match status" value="1"/>
</dbReference>
<evidence type="ECO:0000256" key="1">
    <source>
        <dbReference type="ARBA" id="ARBA00006484"/>
    </source>
</evidence>
<dbReference type="EMBL" id="BAWO01000064">
    <property type="protein sequence ID" value="GAJ41310.1"/>
    <property type="molecule type" value="Genomic_DNA"/>
</dbReference>
<dbReference type="SUPFAM" id="SSF51735">
    <property type="entry name" value="NAD(P)-binding Rossmann-fold domains"/>
    <property type="match status" value="1"/>
</dbReference>
<dbReference type="PANTHER" id="PTHR24321:SF8">
    <property type="entry name" value="ESTRADIOL 17-BETA-DEHYDROGENASE 8-RELATED"/>
    <property type="match status" value="1"/>
</dbReference>
<dbReference type="GO" id="GO:0008206">
    <property type="term" value="P:bile acid metabolic process"/>
    <property type="evidence" value="ECO:0007669"/>
    <property type="project" value="UniProtKB-ARBA"/>
</dbReference>
<sequence>MRLKGKIAIVTGGGGGIGRATAIRFAKEGAKVAVSDIDSLSGEKTVNMIQQFGGDAIFVKTDVSDSNQVKELVHITTSTFGGLHIMFNNAGIANSEVRSVDLSEEEWDRVIDVNLKGVFLGIKYAVPELKKSGGGAIINTSSLLGLKGKKYQAAYNASKAGVIRLTQNAALEYGKYNIRVNAIAPGVIDTKIIDGWKQDARKWPIISRANALGRIGTPEEVANAVLFLASDEASFITGATLSVDGGGLTF</sequence>
<dbReference type="PANTHER" id="PTHR24321">
    <property type="entry name" value="DEHYDROGENASES, SHORT CHAIN"/>
    <property type="match status" value="1"/>
</dbReference>
<dbReference type="InterPro" id="IPR002347">
    <property type="entry name" value="SDR_fam"/>
</dbReference>
<dbReference type="InterPro" id="IPR020904">
    <property type="entry name" value="Sc_DH/Rdtase_CS"/>
</dbReference>
<dbReference type="Pfam" id="PF13561">
    <property type="entry name" value="adh_short_C2"/>
    <property type="match status" value="1"/>
</dbReference>
<dbReference type="Gene3D" id="3.40.50.720">
    <property type="entry name" value="NAD(P)-binding Rossmann-like Domain"/>
    <property type="match status" value="1"/>
</dbReference>
<reference evidence="3 4" key="1">
    <citation type="submission" date="2014-04" db="EMBL/GenBank/DDBJ databases">
        <title>Whole genome shotgun sequence of Geobacillus caldoxylosilyticus NBRC 107762.</title>
        <authorList>
            <person name="Hosoyama A."/>
            <person name="Hosoyama Y."/>
            <person name="Katano-Makiyama Y."/>
            <person name="Tsuchikane K."/>
            <person name="Ohji S."/>
            <person name="Ichikawa N."/>
            <person name="Yamazoe A."/>
            <person name="Fujita N."/>
        </authorList>
    </citation>
    <scope>NUCLEOTIDE SEQUENCE [LARGE SCALE GENOMIC DNA]</scope>
    <source>
        <strain evidence="3 4">NBRC 107762</strain>
    </source>
</reference>
<dbReference type="PRINTS" id="PR00080">
    <property type="entry name" value="SDRFAMILY"/>
</dbReference>
<dbReference type="RefSeq" id="WP_017435399.1">
    <property type="nucleotide sequence ID" value="NZ_BAWO01000064.1"/>
</dbReference>
<accession>A0A023DJ38</accession>
<dbReference type="GeneID" id="301194923"/>
<evidence type="ECO:0000313" key="3">
    <source>
        <dbReference type="EMBL" id="GAJ41310.1"/>
    </source>
</evidence>
<dbReference type="PRINTS" id="PR00081">
    <property type="entry name" value="GDHRDH"/>
</dbReference>
<dbReference type="OrthoDB" id="9803333at2"/>
<keyword evidence="2" id="KW-0560">Oxidoreductase</keyword>
<protein>
    <submittedName>
        <fullName evidence="3">Putative oxidoreductase</fullName>
    </submittedName>
</protein>
<dbReference type="InterPro" id="IPR036291">
    <property type="entry name" value="NAD(P)-bd_dom_sf"/>
</dbReference>
<keyword evidence="4" id="KW-1185">Reference proteome</keyword>
<gene>
    <name evidence="3" type="ORF">GCA01S_064_00090</name>
</gene>